<sequence length="331" mass="36004">MSRYAEAHKTPKGAGDARPTALQIVKDEGLEGKLTDKVFLATGTSSGIGIETARALAATGAQVFLAVRNTSKGEEACKDILEPGRVELLQCDTSSLASVRNCAKMFLSKSKKLNGLICNAGIMMTPTRELTEDGFEGQLGTNYLGHFLLFWLLRDALLAGSTPEFQSRVISVSSSGHHASEINFDDFQLSADGAYHPSKAYGQSKLAQIYMSNHIEREYGPKRIHALSLMPGGIATNLQIHMPQATKDRFANDPNVVNFMKSTEQGAATTIYAALSKEWEGKGGRYLEDCQAASPADPASGGVKGYKPYAYDQEKEDRLWKLTLETLKLEE</sequence>
<evidence type="ECO:0000313" key="3">
    <source>
        <dbReference type="EMBL" id="CAF9906761.1"/>
    </source>
</evidence>
<dbReference type="CDD" id="cd05327">
    <property type="entry name" value="retinol-DH_like_SDR_c_like"/>
    <property type="match status" value="1"/>
</dbReference>
<organism evidence="3 4">
    <name type="scientific">Gomphillus americanus</name>
    <dbReference type="NCBI Taxonomy" id="1940652"/>
    <lineage>
        <taxon>Eukaryota</taxon>
        <taxon>Fungi</taxon>
        <taxon>Dikarya</taxon>
        <taxon>Ascomycota</taxon>
        <taxon>Pezizomycotina</taxon>
        <taxon>Lecanoromycetes</taxon>
        <taxon>OSLEUM clade</taxon>
        <taxon>Ostropomycetidae</taxon>
        <taxon>Ostropales</taxon>
        <taxon>Graphidaceae</taxon>
        <taxon>Gomphilloideae</taxon>
        <taxon>Gomphillus</taxon>
    </lineage>
</organism>
<protein>
    <submittedName>
        <fullName evidence="3">Uncharacterized protein</fullName>
    </submittedName>
</protein>
<dbReference type="InterPro" id="IPR002347">
    <property type="entry name" value="SDR_fam"/>
</dbReference>
<evidence type="ECO:0000256" key="1">
    <source>
        <dbReference type="ARBA" id="ARBA00006484"/>
    </source>
</evidence>
<evidence type="ECO:0000313" key="4">
    <source>
        <dbReference type="Proteomes" id="UP000664169"/>
    </source>
</evidence>
<dbReference type="Pfam" id="PF00106">
    <property type="entry name" value="adh_short"/>
    <property type="match status" value="1"/>
</dbReference>
<comment type="caution">
    <text evidence="3">The sequence shown here is derived from an EMBL/GenBank/DDBJ whole genome shotgun (WGS) entry which is preliminary data.</text>
</comment>
<dbReference type="AlphaFoldDB" id="A0A8H3EGH2"/>
<evidence type="ECO:0000256" key="2">
    <source>
        <dbReference type="ARBA" id="ARBA00023002"/>
    </source>
</evidence>
<dbReference type="InterPro" id="IPR036291">
    <property type="entry name" value="NAD(P)-bd_dom_sf"/>
</dbReference>
<proteinExistence type="inferred from homology"/>
<comment type="similarity">
    <text evidence="1">Belongs to the short-chain dehydrogenases/reductases (SDR) family.</text>
</comment>
<keyword evidence="4" id="KW-1185">Reference proteome</keyword>
<dbReference type="PANTHER" id="PTHR24320">
    <property type="entry name" value="RETINOL DEHYDROGENASE"/>
    <property type="match status" value="1"/>
</dbReference>
<dbReference type="SUPFAM" id="SSF51735">
    <property type="entry name" value="NAD(P)-binding Rossmann-fold domains"/>
    <property type="match status" value="1"/>
</dbReference>
<dbReference type="PANTHER" id="PTHR24320:SF272">
    <property type="entry name" value="NAD(P)-BINDING ROSSMANN-FOLD SUPERFAMILY PROTEIN"/>
    <property type="match status" value="1"/>
</dbReference>
<dbReference type="GO" id="GO:0016491">
    <property type="term" value="F:oxidoreductase activity"/>
    <property type="evidence" value="ECO:0007669"/>
    <property type="project" value="UniProtKB-KW"/>
</dbReference>
<dbReference type="OrthoDB" id="191139at2759"/>
<dbReference type="EMBL" id="CAJPDQ010000003">
    <property type="protein sequence ID" value="CAF9906761.1"/>
    <property type="molecule type" value="Genomic_DNA"/>
</dbReference>
<name>A0A8H3EGH2_9LECA</name>
<gene>
    <name evidence="3" type="ORF">GOMPHAMPRED_004914</name>
</gene>
<dbReference type="Proteomes" id="UP000664169">
    <property type="component" value="Unassembled WGS sequence"/>
</dbReference>
<dbReference type="PRINTS" id="PR00081">
    <property type="entry name" value="GDHRDH"/>
</dbReference>
<accession>A0A8H3EGH2</accession>
<reference evidence="3" key="1">
    <citation type="submission" date="2021-03" db="EMBL/GenBank/DDBJ databases">
        <authorList>
            <person name="Tagirdzhanova G."/>
        </authorList>
    </citation>
    <scope>NUCLEOTIDE SEQUENCE</scope>
</reference>
<dbReference type="Gene3D" id="3.40.50.720">
    <property type="entry name" value="NAD(P)-binding Rossmann-like Domain"/>
    <property type="match status" value="1"/>
</dbReference>
<keyword evidence="2" id="KW-0560">Oxidoreductase</keyword>